<proteinExistence type="predicted"/>
<dbReference type="RefSeq" id="WP_130964186.1">
    <property type="nucleotide sequence ID" value="NZ_SIRT01000006.1"/>
</dbReference>
<reference evidence="2 3" key="1">
    <citation type="submission" date="2019-02" db="EMBL/GenBank/DDBJ databases">
        <title>Hyunsoonleella sp., isolated from marine sediment.</title>
        <authorList>
            <person name="Liu B.-T."/>
        </authorList>
    </citation>
    <scope>NUCLEOTIDE SEQUENCE [LARGE SCALE GENOMIC DNA]</scope>
    <source>
        <strain evidence="2 3">T58</strain>
    </source>
</reference>
<feature type="transmembrane region" description="Helical" evidence="1">
    <location>
        <begin position="119"/>
        <end position="137"/>
    </location>
</feature>
<evidence type="ECO:0000313" key="3">
    <source>
        <dbReference type="Proteomes" id="UP000291142"/>
    </source>
</evidence>
<dbReference type="Proteomes" id="UP000291142">
    <property type="component" value="Unassembled WGS sequence"/>
</dbReference>
<evidence type="ECO:0000313" key="2">
    <source>
        <dbReference type="EMBL" id="TBN03618.1"/>
    </source>
</evidence>
<gene>
    <name evidence="2" type="ORF">EYD45_08860</name>
</gene>
<feature type="transmembrane region" description="Helical" evidence="1">
    <location>
        <begin position="221"/>
        <end position="241"/>
    </location>
</feature>
<feature type="transmembrane region" description="Helical" evidence="1">
    <location>
        <begin position="192"/>
        <end position="209"/>
    </location>
</feature>
<organism evidence="2 3">
    <name type="scientific">Hyunsoonleella flava</name>
    <dbReference type="NCBI Taxonomy" id="2527939"/>
    <lineage>
        <taxon>Bacteria</taxon>
        <taxon>Pseudomonadati</taxon>
        <taxon>Bacteroidota</taxon>
        <taxon>Flavobacteriia</taxon>
        <taxon>Flavobacteriales</taxon>
        <taxon>Flavobacteriaceae</taxon>
    </lineage>
</organism>
<dbReference type="OrthoDB" id="1397282at2"/>
<keyword evidence="3" id="KW-1185">Reference proteome</keyword>
<feature type="transmembrane region" description="Helical" evidence="1">
    <location>
        <begin position="349"/>
        <end position="366"/>
    </location>
</feature>
<keyword evidence="1" id="KW-0812">Transmembrane</keyword>
<dbReference type="AlphaFoldDB" id="A0A4Q9FDS5"/>
<dbReference type="EMBL" id="SIRT01000006">
    <property type="protein sequence ID" value="TBN03618.1"/>
    <property type="molecule type" value="Genomic_DNA"/>
</dbReference>
<evidence type="ECO:0000256" key="1">
    <source>
        <dbReference type="SAM" id="Phobius"/>
    </source>
</evidence>
<protein>
    <recommendedName>
        <fullName evidence="4">Glycosyltransferase RgtA/B/C/D-like domain-containing protein</fullName>
    </recommendedName>
</protein>
<accession>A0A4Q9FDS5</accession>
<feature type="transmembrane region" description="Helical" evidence="1">
    <location>
        <begin position="89"/>
        <end position="112"/>
    </location>
</feature>
<feature type="transmembrane region" description="Helical" evidence="1">
    <location>
        <begin position="373"/>
        <end position="389"/>
    </location>
</feature>
<sequence>MKTLNKQKIALVIGLNLTIAVAYYLDNLNANYSELSSDIQNIIPVAQKFDNPELFKNDLYVNDINNVKYYTPFYVQTLRFIAKFTNNNYVQAINVLGFICHLLFGILWFFLLYKFVNNYWAALLVSVMIRGVVWLPGLEIWGISDLWTIMPRTVYITLLPIPYLLISKKFQNLVLASFAIGLIFNFHPITGLGGVLAFILFVGLLLKYYSDYRGVFSFSKLLLLITALCLGVLPFVLTYFGKTSAEVTYDLNAFNEAFIIRIPEYFRNPILFLKQWLSFKSLFFIVPLICFLIIAVKTKSDIRKPKILLMLTILLVVIPSLSIPVERAINSTFDMNLRMSFQLIRMQKVAIIPGFFALAYVLDYLFSKAVPQKVLPVVFALYMCLLVFSESDAFTSIPFFGDDISKSILPHNLSAFTTEKDKELAIDKMAKFIAENTNIDDVICGSYILRGATKRSIIFDGKGTSMLIEGNPKRFMEWQERLQKINNFKTMDEVINYLKLFGTDYYVTPNKIEQCELIHTEGKLKLYKL</sequence>
<keyword evidence="1" id="KW-0472">Membrane</keyword>
<feature type="transmembrane region" description="Helical" evidence="1">
    <location>
        <begin position="9"/>
        <end position="25"/>
    </location>
</feature>
<keyword evidence="1" id="KW-1133">Transmembrane helix</keyword>
<comment type="caution">
    <text evidence="2">The sequence shown here is derived from an EMBL/GenBank/DDBJ whole genome shotgun (WGS) entry which is preliminary data.</text>
</comment>
<evidence type="ECO:0008006" key="4">
    <source>
        <dbReference type="Google" id="ProtNLM"/>
    </source>
</evidence>
<feature type="transmembrane region" description="Helical" evidence="1">
    <location>
        <begin position="276"/>
        <end position="296"/>
    </location>
</feature>
<feature type="transmembrane region" description="Helical" evidence="1">
    <location>
        <begin position="308"/>
        <end position="329"/>
    </location>
</feature>
<name>A0A4Q9FDS5_9FLAO</name>